<dbReference type="OrthoDB" id="2331100at2759"/>
<evidence type="ECO:0000313" key="3">
    <source>
        <dbReference type="EMBL" id="PYI07378.1"/>
    </source>
</evidence>
<reference evidence="3 4" key="1">
    <citation type="submission" date="2018-02" db="EMBL/GenBank/DDBJ databases">
        <title>The genomes of Aspergillus section Nigri reveals drivers in fungal speciation.</title>
        <authorList>
            <consortium name="DOE Joint Genome Institute"/>
            <person name="Vesth T.C."/>
            <person name="Nybo J."/>
            <person name="Theobald S."/>
            <person name="Brandl J."/>
            <person name="Frisvad J.C."/>
            <person name="Nielsen K.F."/>
            <person name="Lyhne E.K."/>
            <person name="Kogle M.E."/>
            <person name="Kuo A."/>
            <person name="Riley R."/>
            <person name="Clum A."/>
            <person name="Nolan M."/>
            <person name="Lipzen A."/>
            <person name="Salamov A."/>
            <person name="Henrissat B."/>
            <person name="Wiebenga A."/>
            <person name="De vries R.P."/>
            <person name="Grigoriev I.V."/>
            <person name="Mortensen U.H."/>
            <person name="Andersen M.R."/>
            <person name="Baker S.E."/>
        </authorList>
    </citation>
    <scope>NUCLEOTIDE SEQUENCE [LARGE SCALE GENOMIC DNA]</scope>
    <source>
        <strain evidence="3 4">CBS 121057</strain>
    </source>
</reference>
<evidence type="ECO:0008006" key="5">
    <source>
        <dbReference type="Google" id="ProtNLM"/>
    </source>
</evidence>
<feature type="chain" id="PRO_5016301307" description="Cupredoxin" evidence="2">
    <location>
        <begin position="18"/>
        <end position="327"/>
    </location>
</feature>
<feature type="compositionally biased region" description="Low complexity" evidence="1">
    <location>
        <begin position="198"/>
        <end position="236"/>
    </location>
</feature>
<dbReference type="CDD" id="cd00920">
    <property type="entry name" value="Cupredoxin"/>
    <property type="match status" value="1"/>
</dbReference>
<evidence type="ECO:0000256" key="1">
    <source>
        <dbReference type="SAM" id="MobiDB-lite"/>
    </source>
</evidence>
<evidence type="ECO:0000313" key="4">
    <source>
        <dbReference type="Proteomes" id="UP000248423"/>
    </source>
</evidence>
<dbReference type="STRING" id="1448318.A0A319EL26"/>
<dbReference type="InterPro" id="IPR008972">
    <property type="entry name" value="Cupredoxin"/>
</dbReference>
<dbReference type="Gene3D" id="2.60.40.420">
    <property type="entry name" value="Cupredoxins - blue copper proteins"/>
    <property type="match status" value="1"/>
</dbReference>
<organism evidence="3 4">
    <name type="scientific">Aspergillus sclerotiicarbonarius (strain CBS 121057 / IBT 28362)</name>
    <dbReference type="NCBI Taxonomy" id="1448318"/>
    <lineage>
        <taxon>Eukaryota</taxon>
        <taxon>Fungi</taxon>
        <taxon>Dikarya</taxon>
        <taxon>Ascomycota</taxon>
        <taxon>Pezizomycotina</taxon>
        <taxon>Eurotiomycetes</taxon>
        <taxon>Eurotiomycetidae</taxon>
        <taxon>Eurotiales</taxon>
        <taxon>Aspergillaceae</taxon>
        <taxon>Aspergillus</taxon>
        <taxon>Aspergillus subgen. Circumdati</taxon>
    </lineage>
</organism>
<dbReference type="AlphaFoldDB" id="A0A319EL26"/>
<dbReference type="InterPro" id="IPR052953">
    <property type="entry name" value="Ser-rich/MCO-related"/>
</dbReference>
<keyword evidence="4" id="KW-1185">Reference proteome</keyword>
<feature type="signal peptide" evidence="2">
    <location>
        <begin position="1"/>
        <end position="17"/>
    </location>
</feature>
<protein>
    <recommendedName>
        <fullName evidence="5">Cupredoxin</fullName>
    </recommendedName>
</protein>
<feature type="compositionally biased region" description="Polar residues" evidence="1">
    <location>
        <begin position="152"/>
        <end position="167"/>
    </location>
</feature>
<dbReference type="EMBL" id="KZ826342">
    <property type="protein sequence ID" value="PYI07378.1"/>
    <property type="molecule type" value="Genomic_DNA"/>
</dbReference>
<accession>A0A319EL26</accession>
<evidence type="ECO:0000256" key="2">
    <source>
        <dbReference type="SAM" id="SignalP"/>
    </source>
</evidence>
<feature type="region of interest" description="Disordered" evidence="1">
    <location>
        <begin position="152"/>
        <end position="265"/>
    </location>
</feature>
<dbReference type="PANTHER" id="PTHR34883:SF16">
    <property type="entry name" value="RICH PROTEIN, PUTATIVE-RELATED"/>
    <property type="match status" value="1"/>
</dbReference>
<dbReference type="SUPFAM" id="SSF49503">
    <property type="entry name" value="Cupredoxins"/>
    <property type="match status" value="1"/>
</dbReference>
<sequence length="327" mass="34496">MLAFIPAISLLARRALGMNLQVDQTVRVDVGEAHIHGVYHIAVGTHNAPMFIPNRLNANIGDRIIFEFHNINHTLTQSTLEQPCVAAGGFDSGFGQFNPEDESGISITLSVNSLDPQWFFCKQDIPYSYCHAGMVFALNPGDKMNTFLDNAQRRSSARSTTDDQAANPSALPGAPAVGQVSAGSNSNPSDRPSPSPSPRKSLSPSSRLGPNINPSRSSYRSPSRSPSSSSIPSPSRTVTGSVTDISGGSNIHRSGSSASPNPTPGIVMEPVTVVTVTHTISCPASTSAVSIRRSVSPFNFTSEATGSMDISTMTPLFLVVSAMALIL</sequence>
<dbReference type="VEuPathDB" id="FungiDB:BO78DRAFT_443290"/>
<feature type="compositionally biased region" description="Polar residues" evidence="1">
    <location>
        <begin position="237"/>
        <end position="260"/>
    </location>
</feature>
<keyword evidence="2" id="KW-0732">Signal</keyword>
<proteinExistence type="predicted"/>
<gene>
    <name evidence="3" type="ORF">BO78DRAFT_443290</name>
</gene>
<name>A0A319EL26_ASPSB</name>
<dbReference type="Proteomes" id="UP000248423">
    <property type="component" value="Unassembled WGS sequence"/>
</dbReference>
<dbReference type="PANTHER" id="PTHR34883">
    <property type="entry name" value="SERINE-RICH PROTEIN, PUTATIVE-RELATED-RELATED"/>
    <property type="match status" value="1"/>
</dbReference>